<dbReference type="EC" id="5.1.1.3" evidence="2 7"/>
<comment type="pathway">
    <text evidence="7">Cell wall biogenesis; peptidoglycan biosynthesis.</text>
</comment>
<dbReference type="UniPathway" id="UPA00219"/>
<protein>
    <recommendedName>
        <fullName evidence="2 7">Glutamate racemase</fullName>
        <ecNumber evidence="2 7">5.1.1.3</ecNumber>
    </recommendedName>
</protein>
<proteinExistence type="inferred from homology"/>
<dbReference type="GO" id="GO:0009252">
    <property type="term" value="P:peptidoglycan biosynthetic process"/>
    <property type="evidence" value="ECO:0007669"/>
    <property type="project" value="UniProtKB-UniRule"/>
</dbReference>
<dbReference type="Gene3D" id="3.40.50.1860">
    <property type="match status" value="2"/>
</dbReference>
<dbReference type="PANTHER" id="PTHR21198:SF2">
    <property type="entry name" value="GLUTAMATE RACEMASE"/>
    <property type="match status" value="1"/>
</dbReference>
<sequence length="265" mass="30058">MKIGIFDSGLGGLILLKSIRQQLPDYDYVFIGDTANMPYGNKSREEVLSAVKKCIDFLIDKECELIILACNTVSAEALRKLQDSYLADNYPDKRVLGVIVPTVEEIARDEDIKRLGIIATPRTVDSQVYIHKLAELRPDIIVYQNAATDLAFQIENDNQEKISRLVGEYLEPLIAEEIDALVLGSTHYVLAKDIIESYLPKDIKIISQDNIIPQKIKLYLDNHPEIESRLSRKGDYQLYVTKSNAIYEKLNSEWFGGGQLHEIKL</sequence>
<dbReference type="NCBIfam" id="TIGR00067">
    <property type="entry name" value="glut_race"/>
    <property type="match status" value="1"/>
</dbReference>
<dbReference type="EMBL" id="PFMC01000083">
    <property type="protein sequence ID" value="PIY93785.1"/>
    <property type="molecule type" value="Genomic_DNA"/>
</dbReference>
<comment type="similarity">
    <text evidence="7">Belongs to the aspartate/glutamate racemases family.</text>
</comment>
<dbReference type="GO" id="GO:0008881">
    <property type="term" value="F:glutamate racemase activity"/>
    <property type="evidence" value="ECO:0007669"/>
    <property type="project" value="UniProtKB-UniRule"/>
</dbReference>
<reference evidence="9" key="1">
    <citation type="submission" date="2017-09" db="EMBL/GenBank/DDBJ databases">
        <title>Depth-based differentiation of microbial function through sediment-hosted aquifers and enrichment of novel symbionts in the deep terrestrial subsurface.</title>
        <authorList>
            <person name="Probst A.J."/>
            <person name="Ladd B."/>
            <person name="Jarett J.K."/>
            <person name="Geller-Mcgrath D.E."/>
            <person name="Sieber C.M.K."/>
            <person name="Emerson J.B."/>
            <person name="Anantharaman K."/>
            <person name="Thomas B.C."/>
            <person name="Malmstrom R."/>
            <person name="Stieglmeier M."/>
            <person name="Klingl A."/>
            <person name="Woyke T."/>
            <person name="Ryan C.M."/>
            <person name="Banfield J.F."/>
        </authorList>
    </citation>
    <scope>NUCLEOTIDE SEQUENCE [LARGE SCALE GENOMIC DNA]</scope>
</reference>
<comment type="caution">
    <text evidence="7">Lacks conserved residue(s) required for the propagation of feature annotation.</text>
</comment>
<organism evidence="8 9">
    <name type="scientific">Candidatus Komeilibacteria bacterium CG_4_10_14_0_8_um_filter_37_78</name>
    <dbReference type="NCBI Taxonomy" id="1974471"/>
    <lineage>
        <taxon>Bacteria</taxon>
        <taxon>Candidatus Komeiliibacteriota</taxon>
    </lineage>
</organism>
<dbReference type="GO" id="GO:0071555">
    <property type="term" value="P:cell wall organization"/>
    <property type="evidence" value="ECO:0007669"/>
    <property type="project" value="UniProtKB-KW"/>
</dbReference>
<keyword evidence="6 7" id="KW-0961">Cell wall biogenesis/degradation</keyword>
<evidence type="ECO:0000256" key="7">
    <source>
        <dbReference type="HAMAP-Rule" id="MF_00258"/>
    </source>
</evidence>
<feature type="binding site" evidence="7">
    <location>
        <begin position="39"/>
        <end position="40"/>
    </location>
    <ligand>
        <name>substrate</name>
    </ligand>
</feature>
<keyword evidence="4 7" id="KW-0573">Peptidoglycan synthesis</keyword>
<evidence type="ECO:0000256" key="2">
    <source>
        <dbReference type="ARBA" id="ARBA00013090"/>
    </source>
</evidence>
<comment type="function">
    <text evidence="7">Provides the (R)-glutamate required for cell wall biosynthesis.</text>
</comment>
<dbReference type="AlphaFoldDB" id="A0A2M7RAJ7"/>
<keyword evidence="3 7" id="KW-0133">Cell shape</keyword>
<feature type="active site" description="Proton donor/acceptor" evidence="7">
    <location>
        <position position="70"/>
    </location>
</feature>
<dbReference type="Proteomes" id="UP000228689">
    <property type="component" value="Unassembled WGS sequence"/>
</dbReference>
<evidence type="ECO:0000313" key="9">
    <source>
        <dbReference type="Proteomes" id="UP000228689"/>
    </source>
</evidence>
<accession>A0A2M7RAJ7</accession>
<dbReference type="PANTHER" id="PTHR21198">
    <property type="entry name" value="GLUTAMATE RACEMASE"/>
    <property type="match status" value="1"/>
</dbReference>
<evidence type="ECO:0000256" key="5">
    <source>
        <dbReference type="ARBA" id="ARBA00023235"/>
    </source>
</evidence>
<dbReference type="HAMAP" id="MF_00258">
    <property type="entry name" value="Glu_racemase"/>
    <property type="match status" value="1"/>
</dbReference>
<evidence type="ECO:0000256" key="4">
    <source>
        <dbReference type="ARBA" id="ARBA00022984"/>
    </source>
</evidence>
<dbReference type="InterPro" id="IPR001920">
    <property type="entry name" value="Asp/Glu_race"/>
</dbReference>
<gene>
    <name evidence="7 8" type="primary">murI</name>
    <name evidence="8" type="ORF">COY67_03560</name>
</gene>
<dbReference type="InterPro" id="IPR015942">
    <property type="entry name" value="Asp/Glu/hydantoin_racemase"/>
</dbReference>
<keyword evidence="5 7" id="KW-0413">Isomerase</keyword>
<comment type="catalytic activity">
    <reaction evidence="1 7">
        <text>L-glutamate = D-glutamate</text>
        <dbReference type="Rhea" id="RHEA:12813"/>
        <dbReference type="ChEBI" id="CHEBI:29985"/>
        <dbReference type="ChEBI" id="CHEBI:29986"/>
        <dbReference type="EC" id="5.1.1.3"/>
    </reaction>
</comment>
<dbReference type="InterPro" id="IPR004391">
    <property type="entry name" value="Glu_race"/>
</dbReference>
<feature type="binding site" evidence="7">
    <location>
        <begin position="7"/>
        <end position="8"/>
    </location>
    <ligand>
        <name>substrate</name>
    </ligand>
</feature>
<dbReference type="GO" id="GO:0008360">
    <property type="term" value="P:regulation of cell shape"/>
    <property type="evidence" value="ECO:0007669"/>
    <property type="project" value="UniProtKB-KW"/>
</dbReference>
<evidence type="ECO:0000256" key="1">
    <source>
        <dbReference type="ARBA" id="ARBA00001602"/>
    </source>
</evidence>
<dbReference type="Pfam" id="PF01177">
    <property type="entry name" value="Asp_Glu_race"/>
    <property type="match status" value="1"/>
</dbReference>
<feature type="binding site" evidence="7">
    <location>
        <begin position="186"/>
        <end position="187"/>
    </location>
    <ligand>
        <name>substrate</name>
    </ligand>
</feature>
<evidence type="ECO:0000256" key="6">
    <source>
        <dbReference type="ARBA" id="ARBA00023316"/>
    </source>
</evidence>
<comment type="caution">
    <text evidence="8">The sequence shown here is derived from an EMBL/GenBank/DDBJ whole genome shotgun (WGS) entry which is preliminary data.</text>
</comment>
<dbReference type="SUPFAM" id="SSF53681">
    <property type="entry name" value="Aspartate/glutamate racemase"/>
    <property type="match status" value="2"/>
</dbReference>
<feature type="binding site" evidence="7">
    <location>
        <begin position="71"/>
        <end position="72"/>
    </location>
    <ligand>
        <name>substrate</name>
    </ligand>
</feature>
<evidence type="ECO:0000256" key="3">
    <source>
        <dbReference type="ARBA" id="ARBA00022960"/>
    </source>
</evidence>
<name>A0A2M7RAJ7_9BACT</name>
<evidence type="ECO:0000313" key="8">
    <source>
        <dbReference type="EMBL" id="PIY93785.1"/>
    </source>
</evidence>